<proteinExistence type="predicted"/>
<keyword evidence="2" id="KW-1185">Reference proteome</keyword>
<organism evidence="1 2">
    <name type="scientific">Pygocentrus nattereri</name>
    <name type="common">Red-bellied piranha</name>
    <dbReference type="NCBI Taxonomy" id="42514"/>
    <lineage>
        <taxon>Eukaryota</taxon>
        <taxon>Metazoa</taxon>
        <taxon>Chordata</taxon>
        <taxon>Craniata</taxon>
        <taxon>Vertebrata</taxon>
        <taxon>Euteleostomi</taxon>
        <taxon>Actinopterygii</taxon>
        <taxon>Neopterygii</taxon>
        <taxon>Teleostei</taxon>
        <taxon>Ostariophysi</taxon>
        <taxon>Characiformes</taxon>
        <taxon>Characoidei</taxon>
        <taxon>Pygocentrus</taxon>
    </lineage>
</organism>
<reference evidence="1" key="3">
    <citation type="submission" date="2025-09" db="UniProtKB">
        <authorList>
            <consortium name="Ensembl"/>
        </authorList>
    </citation>
    <scope>IDENTIFICATION</scope>
</reference>
<sequence length="122" mass="13346">MSGHLHLSVFKRDLLCIPKLSDPSRGRNSLPQNPLFSSSSSERWIKSTRLFYGLSGSTLDQTDTAESMRLEKQQQQCLQGLSADCRTGVECGGAELLWKLTDWNRVGGLTNQSTLGSSRGGA</sequence>
<evidence type="ECO:0000313" key="1">
    <source>
        <dbReference type="Ensembl" id="ENSPNAP00000040581.1"/>
    </source>
</evidence>
<dbReference type="Ensembl" id="ENSPNAT00000049612.1">
    <property type="protein sequence ID" value="ENSPNAP00000040581.1"/>
    <property type="gene ID" value="ENSPNAG00000031328.1"/>
</dbReference>
<evidence type="ECO:0000313" key="2">
    <source>
        <dbReference type="Proteomes" id="UP001501920"/>
    </source>
</evidence>
<name>A0AAR2ISI8_PYGNA</name>
<reference evidence="1" key="2">
    <citation type="submission" date="2025-08" db="UniProtKB">
        <authorList>
            <consortium name="Ensembl"/>
        </authorList>
    </citation>
    <scope>IDENTIFICATION</scope>
</reference>
<protein>
    <submittedName>
        <fullName evidence="1">Uncharacterized protein</fullName>
    </submittedName>
</protein>
<accession>A0AAR2ISI8</accession>
<dbReference type="Proteomes" id="UP001501920">
    <property type="component" value="Chromosome 24"/>
</dbReference>
<dbReference type="AlphaFoldDB" id="A0AAR2ISI8"/>
<reference evidence="1 2" key="1">
    <citation type="submission" date="2020-10" db="EMBL/GenBank/DDBJ databases">
        <title>Pygocentrus nattereri (red-bellied piranha) genome, fPygNat1, primary haplotype.</title>
        <authorList>
            <person name="Myers G."/>
            <person name="Meyer A."/>
            <person name="Karagic N."/>
            <person name="Pippel M."/>
            <person name="Winkler S."/>
            <person name="Tracey A."/>
            <person name="Wood J."/>
            <person name="Formenti G."/>
            <person name="Howe K."/>
            <person name="Fedrigo O."/>
            <person name="Jarvis E.D."/>
        </authorList>
    </citation>
    <scope>NUCLEOTIDE SEQUENCE [LARGE SCALE GENOMIC DNA]</scope>
</reference>